<keyword evidence="2" id="KW-1185">Reference proteome</keyword>
<gene>
    <name evidence="1" type="ORF">PtA15_13A475</name>
</gene>
<evidence type="ECO:0000313" key="2">
    <source>
        <dbReference type="Proteomes" id="UP001164743"/>
    </source>
</evidence>
<sequence length="233" mass="25072">MPVVMDPASPLLTGDEILRFHGRFKAVGPAPRTFRLPNGGTQLASKAFARSTGLWTNGKAVFPIHMRPSDSSNSPLRIGKTYVIEGHVAGANFMGVPNLIWTAGDERVSNLETRLHDWSRISVSGLGTIIDVRVQSSPTITPSPLVEVTVEHIGEIRAGGIFLVRCLMGSRYAQLQPGMELLPGSRIAYKGILDGFGGDLGCMAIKVSKATVAYDNSSFIGSERGYSPLNDLY</sequence>
<dbReference type="GeneID" id="77803571"/>
<accession>A0ABY7D2M7</accession>
<evidence type="ECO:0000313" key="1">
    <source>
        <dbReference type="EMBL" id="WAQ91074.1"/>
    </source>
</evidence>
<reference evidence="1" key="1">
    <citation type="submission" date="2022-10" db="EMBL/GenBank/DDBJ databases">
        <title>Puccinia triticina Genome sequencing and assembly.</title>
        <authorList>
            <person name="Li C."/>
        </authorList>
    </citation>
    <scope>NUCLEOTIDE SEQUENCE</scope>
    <source>
        <strain evidence="1">Pt15</strain>
    </source>
</reference>
<proteinExistence type="predicted"/>
<dbReference type="EMBL" id="CP110433">
    <property type="protein sequence ID" value="WAQ91074.1"/>
    <property type="molecule type" value="Genomic_DNA"/>
</dbReference>
<dbReference type="RefSeq" id="XP_053026629.1">
    <property type="nucleotide sequence ID" value="XM_053162676.1"/>
</dbReference>
<protein>
    <submittedName>
        <fullName evidence="1">Uncharacterized protein</fullName>
    </submittedName>
</protein>
<dbReference type="Proteomes" id="UP001164743">
    <property type="component" value="Chromosome 13A"/>
</dbReference>
<name>A0ABY7D2M7_9BASI</name>
<organism evidence="1 2">
    <name type="scientific">Puccinia triticina</name>
    <dbReference type="NCBI Taxonomy" id="208348"/>
    <lineage>
        <taxon>Eukaryota</taxon>
        <taxon>Fungi</taxon>
        <taxon>Dikarya</taxon>
        <taxon>Basidiomycota</taxon>
        <taxon>Pucciniomycotina</taxon>
        <taxon>Pucciniomycetes</taxon>
        <taxon>Pucciniales</taxon>
        <taxon>Pucciniaceae</taxon>
        <taxon>Puccinia</taxon>
    </lineage>
</organism>